<evidence type="ECO:0000313" key="1">
    <source>
        <dbReference type="EMBL" id="KAF7350070.1"/>
    </source>
</evidence>
<dbReference type="SUPFAM" id="SSF52540">
    <property type="entry name" value="P-loop containing nucleoside triphosphate hydrolases"/>
    <property type="match status" value="1"/>
</dbReference>
<protein>
    <submittedName>
        <fullName evidence="1">GTP-binding protein</fullName>
    </submittedName>
</protein>
<organism evidence="1 2">
    <name type="scientific">Mycena venus</name>
    <dbReference type="NCBI Taxonomy" id="2733690"/>
    <lineage>
        <taxon>Eukaryota</taxon>
        <taxon>Fungi</taxon>
        <taxon>Dikarya</taxon>
        <taxon>Basidiomycota</taxon>
        <taxon>Agaricomycotina</taxon>
        <taxon>Agaricomycetes</taxon>
        <taxon>Agaricomycetidae</taxon>
        <taxon>Agaricales</taxon>
        <taxon>Marasmiineae</taxon>
        <taxon>Mycenaceae</taxon>
        <taxon>Mycena</taxon>
    </lineage>
</organism>
<dbReference type="EMBL" id="JACAZI010000010">
    <property type="protein sequence ID" value="KAF7350070.1"/>
    <property type="molecule type" value="Genomic_DNA"/>
</dbReference>
<proteinExistence type="predicted"/>
<accession>A0A8H6XXH2</accession>
<dbReference type="InterPro" id="IPR027417">
    <property type="entry name" value="P-loop_NTPase"/>
</dbReference>
<sequence length="285" mass="32064">MARDIDKAIELRSKCKHFRVLVIGRANAGKTTLLKKVCNSVEDPEIFSPEGKKVSLATPFHHIQAELLQLDATIVEGSASRGLHDIENQLIFKSNPQFIFHDSRGFESGSIDETEKVKAFIATRAGGNTLSEQLHAIWYCLPTDTNRPLLKADEDFFNIDVTGKGNPEEADEQTAQRAQEMLANHFQQPLRGARFPPSDHVQLDDMREKASSCNELIEKTANALTDDTLRLLFVSVQQNNIYLCIQYAIEASLERNIYWWMKFSKQWKLGLTSTVVPRSRGGSTG</sequence>
<dbReference type="Gene3D" id="3.40.50.300">
    <property type="entry name" value="P-loop containing nucleotide triphosphate hydrolases"/>
    <property type="match status" value="1"/>
</dbReference>
<evidence type="ECO:0000313" key="2">
    <source>
        <dbReference type="Proteomes" id="UP000620124"/>
    </source>
</evidence>
<comment type="caution">
    <text evidence="1">The sequence shown here is derived from an EMBL/GenBank/DDBJ whole genome shotgun (WGS) entry which is preliminary data.</text>
</comment>
<keyword evidence="2" id="KW-1185">Reference proteome</keyword>
<dbReference type="OrthoDB" id="3267153at2759"/>
<gene>
    <name evidence="1" type="ORF">MVEN_01308900</name>
</gene>
<name>A0A8H6XXH2_9AGAR</name>
<dbReference type="Proteomes" id="UP000620124">
    <property type="component" value="Unassembled WGS sequence"/>
</dbReference>
<dbReference type="AlphaFoldDB" id="A0A8H6XXH2"/>
<reference evidence="1" key="1">
    <citation type="submission" date="2020-05" db="EMBL/GenBank/DDBJ databases">
        <title>Mycena genomes resolve the evolution of fungal bioluminescence.</title>
        <authorList>
            <person name="Tsai I.J."/>
        </authorList>
    </citation>
    <scope>NUCLEOTIDE SEQUENCE</scope>
    <source>
        <strain evidence="1">CCC161011</strain>
    </source>
</reference>